<feature type="region of interest" description="Disordered" evidence="2">
    <location>
        <begin position="1"/>
        <end position="43"/>
    </location>
</feature>
<evidence type="ECO:0000313" key="3">
    <source>
        <dbReference type="Proteomes" id="UP000095280"/>
    </source>
</evidence>
<feature type="region of interest" description="Disordered" evidence="2">
    <location>
        <begin position="113"/>
        <end position="136"/>
    </location>
</feature>
<proteinExistence type="predicted"/>
<protein>
    <submittedName>
        <fullName evidence="4">Glycosyltransferase family 32 protein</fullName>
    </submittedName>
</protein>
<organism evidence="3 4">
    <name type="scientific">Macrostomum lignano</name>
    <dbReference type="NCBI Taxonomy" id="282301"/>
    <lineage>
        <taxon>Eukaryota</taxon>
        <taxon>Metazoa</taxon>
        <taxon>Spiralia</taxon>
        <taxon>Lophotrochozoa</taxon>
        <taxon>Platyhelminthes</taxon>
        <taxon>Rhabditophora</taxon>
        <taxon>Macrostomorpha</taxon>
        <taxon>Macrostomida</taxon>
        <taxon>Macrostomidae</taxon>
        <taxon>Macrostomum</taxon>
    </lineage>
</organism>
<dbReference type="GO" id="GO:0000030">
    <property type="term" value="F:mannosyltransferase activity"/>
    <property type="evidence" value="ECO:0007669"/>
    <property type="project" value="TreeGrafter"/>
</dbReference>
<dbReference type="Pfam" id="PF04488">
    <property type="entry name" value="Gly_transf_sug"/>
    <property type="match status" value="1"/>
</dbReference>
<dbReference type="SUPFAM" id="SSF53448">
    <property type="entry name" value="Nucleotide-diphospho-sugar transferases"/>
    <property type="match status" value="1"/>
</dbReference>
<reference evidence="4" key="1">
    <citation type="submission" date="2016-11" db="UniProtKB">
        <authorList>
            <consortium name="WormBaseParasite"/>
        </authorList>
    </citation>
    <scope>IDENTIFICATION</scope>
</reference>
<sequence length="438" mass="49896">RPSVAENKPPPKPASSDCTAQRKRQFNRQKQEKQRVGIEPKTCLKTRREKQLDEKAGATWKTAGWYWSDGEEIPRSVVSSQWPSVVPKPLNPEPNKPHAQQALNSFPTSLKLATPTARTTPTTQSTRTTTRAAVAPTKKAAPAFNSSARIPRILHQAFASEMVYENYLPYINSCMALNPDWTYYLWRDSDAEALISSAYPEFLAKYKKYSDVLERADSIRYIVLHHFGGIYLDMDVQCVRPFFPALENFNSFLDQERIEQTNIFWGWPFSVMNSAMGSAPGHPFFREVINEMLHKSQIGNAFATTGPAILTQVYKQYTAVKPAVPVTLLEPNVMSPLMDGNKNWRSMCGSLAAAKSKPDSRRSWKERGCIMLESKNWRYDDSDNSTICVHRFLHLGYGFAAGARKKPFNVTARFWPRLTIMPVFRTFFPRNKCVKYSL</sequence>
<evidence type="ECO:0000256" key="1">
    <source>
        <dbReference type="ARBA" id="ARBA00022679"/>
    </source>
</evidence>
<keyword evidence="1" id="KW-0808">Transferase</keyword>
<evidence type="ECO:0000313" key="4">
    <source>
        <dbReference type="WBParaSite" id="maker-uti_cns_0045488-snap-gene-1.14-mRNA-1"/>
    </source>
</evidence>
<dbReference type="Gene3D" id="3.90.550.20">
    <property type="match status" value="1"/>
</dbReference>
<dbReference type="InterPro" id="IPR051706">
    <property type="entry name" value="Glycosyltransferase_domain"/>
</dbReference>
<accession>A0A1I8J0P7</accession>
<dbReference type="PANTHER" id="PTHR32385">
    <property type="entry name" value="MANNOSYL PHOSPHORYLINOSITOL CERAMIDE SYNTHASE"/>
    <property type="match status" value="1"/>
</dbReference>
<feature type="compositionally biased region" description="Basic and acidic residues" evidence="2">
    <location>
        <begin position="29"/>
        <end position="38"/>
    </location>
</feature>
<dbReference type="InterPro" id="IPR007577">
    <property type="entry name" value="GlycoTrfase_DXD_sugar-bd_CS"/>
</dbReference>
<dbReference type="PANTHER" id="PTHR32385:SF15">
    <property type="entry name" value="INOSITOL PHOSPHOCERAMIDE MANNOSYLTRANSFERASE 1"/>
    <property type="match status" value="1"/>
</dbReference>
<dbReference type="Proteomes" id="UP000095280">
    <property type="component" value="Unplaced"/>
</dbReference>
<dbReference type="InterPro" id="IPR029044">
    <property type="entry name" value="Nucleotide-diphossugar_trans"/>
</dbReference>
<dbReference type="GO" id="GO:0051999">
    <property type="term" value="P:mannosyl-inositol phosphorylceramide biosynthetic process"/>
    <property type="evidence" value="ECO:0007669"/>
    <property type="project" value="TreeGrafter"/>
</dbReference>
<dbReference type="AlphaFoldDB" id="A0A1I8J0P7"/>
<dbReference type="GO" id="GO:0016020">
    <property type="term" value="C:membrane"/>
    <property type="evidence" value="ECO:0007669"/>
    <property type="project" value="GOC"/>
</dbReference>
<evidence type="ECO:0000256" key="2">
    <source>
        <dbReference type="SAM" id="MobiDB-lite"/>
    </source>
</evidence>
<name>A0A1I8J0P7_9PLAT</name>
<keyword evidence="3" id="KW-1185">Reference proteome</keyword>
<dbReference type="WBParaSite" id="maker-uti_cns_0045488-snap-gene-1.14-mRNA-1">
    <property type="protein sequence ID" value="maker-uti_cns_0045488-snap-gene-1.14-mRNA-1"/>
    <property type="gene ID" value="maker-uti_cns_0045488-snap-gene-1.14"/>
</dbReference>